<evidence type="ECO:0000313" key="2">
    <source>
        <dbReference type="EMBL" id="MBW6400025.1"/>
    </source>
</evidence>
<evidence type="ECO:0000256" key="1">
    <source>
        <dbReference type="SAM" id="MobiDB-lite"/>
    </source>
</evidence>
<dbReference type="RefSeq" id="WP_219764640.1">
    <property type="nucleotide sequence ID" value="NZ_JAHYBZ010000007.1"/>
</dbReference>
<reference evidence="2 3" key="1">
    <citation type="submission" date="2021-07" db="EMBL/GenBank/DDBJ databases">
        <authorList>
            <person name="So Y."/>
        </authorList>
    </citation>
    <scope>NUCLEOTIDE SEQUENCE [LARGE SCALE GENOMIC DNA]</scope>
    <source>
        <strain evidence="2 3">HJA6</strain>
    </source>
</reference>
<dbReference type="Pfam" id="PF07505">
    <property type="entry name" value="DUF5131"/>
    <property type="match status" value="1"/>
</dbReference>
<gene>
    <name evidence="2" type="ORF">KPL78_19345</name>
</gene>
<name>A0ABS7AFF5_9PROT</name>
<evidence type="ECO:0000313" key="3">
    <source>
        <dbReference type="Proteomes" id="UP001196565"/>
    </source>
</evidence>
<protein>
    <submittedName>
        <fullName evidence="2">Phage Gp37/Gp68 family protein</fullName>
    </submittedName>
</protein>
<accession>A0ABS7AFF5</accession>
<dbReference type="Proteomes" id="UP001196565">
    <property type="component" value="Unassembled WGS sequence"/>
</dbReference>
<sequence length="314" mass="35242">MGADTSIEWTVHSFNPWSGCQAVSPACDHCYAEAQAKRQPKTWGGWGPHAERKRTSESYWRQPLKWNSEARKAGTRPRVFCASMADVFDNAVPAEWRADLWALIAETPHLDWLLLTKRPQNIRPMMIAARRAVLRADVAEDHVTWPWPNVWLGTTVENQAEADRRIPHLLAVPAAKRFLSCEPLLGPVDLQACKAWRDCNIPEYGGPGHEFVSVLHGLDWIIAGGESGPHARPSHPDWFRSLRDQCQAARVPYFHKQNGEWVSVSEVEGAGPHHHFPDGATVRRVGKKAAGASLDGREWREVPESRAVGEERQG</sequence>
<dbReference type="EMBL" id="JAHYBZ010000007">
    <property type="protein sequence ID" value="MBW6400025.1"/>
    <property type="molecule type" value="Genomic_DNA"/>
</dbReference>
<feature type="region of interest" description="Disordered" evidence="1">
    <location>
        <begin position="287"/>
        <end position="314"/>
    </location>
</feature>
<organism evidence="2 3">
    <name type="scientific">Roseomonas alba</name>
    <dbReference type="NCBI Taxonomy" id="2846776"/>
    <lineage>
        <taxon>Bacteria</taxon>
        <taxon>Pseudomonadati</taxon>
        <taxon>Pseudomonadota</taxon>
        <taxon>Alphaproteobacteria</taxon>
        <taxon>Acetobacterales</taxon>
        <taxon>Roseomonadaceae</taxon>
        <taxon>Roseomonas</taxon>
    </lineage>
</organism>
<comment type="caution">
    <text evidence="2">The sequence shown here is derived from an EMBL/GenBank/DDBJ whole genome shotgun (WGS) entry which is preliminary data.</text>
</comment>
<feature type="compositionally biased region" description="Basic and acidic residues" evidence="1">
    <location>
        <begin position="295"/>
        <end position="314"/>
    </location>
</feature>
<dbReference type="InterPro" id="IPR011101">
    <property type="entry name" value="DUF5131"/>
</dbReference>
<keyword evidence="3" id="KW-1185">Reference proteome</keyword>
<proteinExistence type="predicted"/>